<evidence type="ECO:0000313" key="1">
    <source>
        <dbReference type="EMBL" id="JAH93469.1"/>
    </source>
</evidence>
<sequence length="79" mass="8901">MFYCNAPNRTVPRFQTGKISNTQCIGGVLCEAQLNLISSQSTPFKEYSECSFKIACSCKNAEFNMTLWEMNGEYSIIVI</sequence>
<accession>A0A0E9WSR6</accession>
<dbReference type="AlphaFoldDB" id="A0A0E9WSR6"/>
<protein>
    <submittedName>
        <fullName evidence="1">Uncharacterized protein</fullName>
    </submittedName>
</protein>
<reference evidence="1" key="1">
    <citation type="submission" date="2014-11" db="EMBL/GenBank/DDBJ databases">
        <authorList>
            <person name="Amaro Gonzalez C."/>
        </authorList>
    </citation>
    <scope>NUCLEOTIDE SEQUENCE</scope>
</reference>
<name>A0A0E9WSR6_ANGAN</name>
<reference evidence="1" key="2">
    <citation type="journal article" date="2015" name="Fish Shellfish Immunol.">
        <title>Early steps in the European eel (Anguilla anguilla)-Vibrio vulnificus interaction in the gills: Role of the RtxA13 toxin.</title>
        <authorList>
            <person name="Callol A."/>
            <person name="Pajuelo D."/>
            <person name="Ebbesson L."/>
            <person name="Teles M."/>
            <person name="MacKenzie S."/>
            <person name="Amaro C."/>
        </authorList>
    </citation>
    <scope>NUCLEOTIDE SEQUENCE</scope>
</reference>
<proteinExistence type="predicted"/>
<dbReference type="EMBL" id="GBXM01015108">
    <property type="protein sequence ID" value="JAH93469.1"/>
    <property type="molecule type" value="Transcribed_RNA"/>
</dbReference>
<organism evidence="1">
    <name type="scientific">Anguilla anguilla</name>
    <name type="common">European freshwater eel</name>
    <name type="synonym">Muraena anguilla</name>
    <dbReference type="NCBI Taxonomy" id="7936"/>
    <lineage>
        <taxon>Eukaryota</taxon>
        <taxon>Metazoa</taxon>
        <taxon>Chordata</taxon>
        <taxon>Craniata</taxon>
        <taxon>Vertebrata</taxon>
        <taxon>Euteleostomi</taxon>
        <taxon>Actinopterygii</taxon>
        <taxon>Neopterygii</taxon>
        <taxon>Teleostei</taxon>
        <taxon>Anguilliformes</taxon>
        <taxon>Anguillidae</taxon>
        <taxon>Anguilla</taxon>
    </lineage>
</organism>